<sequence length="575" mass="62721">MEGSYVEADTAASETPANNRDNLRIGAQSELMAESGRETASFKPSFRMYAIIVGLGITNLLAALENTVVSVAAPVLLTDLQLGDNFIWITNALFLSSTAILPLFGQFCNMFGRRYVMLSVIGIFVLGSGICGGASTAGMLIAGRAVQGVGSGGIIMVTSIILSDLIPLRQRGNVSAILMCIFGIGSALGPFIGGAIVSSTTWRWVFYLNLPIGGVSFAMLFVVLRVSYNKEMSIWQKAKRIDLIGNGIVVASTVSILYALSYAGTRYPWRSWHNLVPLLVGFLGLFIFAWYQRTGFLVEPLMPPRFFLTPTSIILAINTFLFSALLYWCIFFLPVFFQGVQLYSPRRAGVALLPISLLGIPGSMMGAVALTRWGRYKPVHIIAFGLQTLGLGLFTLMNEETPVSHWAVFQCIVSLGLGMTFSAMLPAFQAFIHERDLAACTAAWYFIRLFGHIWGVAIPGAIFNDRVNVLVAEGYISDPQVARGISVGGAYQSASAEFVQQFPPAVQTEIRAVYREATRRAFQVAIVFAGVGFLLSLVEKEIELRKTLDTEFGLDEKKDKTNPNSELHATRDIEG</sequence>
<dbReference type="EMBL" id="MU394337">
    <property type="protein sequence ID" value="KAI6084450.1"/>
    <property type="molecule type" value="Genomic_DNA"/>
</dbReference>
<organism evidence="1 2">
    <name type="scientific">Hypoxylon rubiginosum</name>
    <dbReference type="NCBI Taxonomy" id="110542"/>
    <lineage>
        <taxon>Eukaryota</taxon>
        <taxon>Fungi</taxon>
        <taxon>Dikarya</taxon>
        <taxon>Ascomycota</taxon>
        <taxon>Pezizomycotina</taxon>
        <taxon>Sordariomycetes</taxon>
        <taxon>Xylariomycetidae</taxon>
        <taxon>Xylariales</taxon>
        <taxon>Hypoxylaceae</taxon>
        <taxon>Hypoxylon</taxon>
    </lineage>
</organism>
<gene>
    <name evidence="1" type="ORF">F4821DRAFT_280064</name>
</gene>
<protein>
    <submittedName>
        <fullName evidence="1">MFS general substrate transporter</fullName>
    </submittedName>
</protein>
<evidence type="ECO:0000313" key="2">
    <source>
        <dbReference type="Proteomes" id="UP001497680"/>
    </source>
</evidence>
<proteinExistence type="predicted"/>
<comment type="caution">
    <text evidence="1">The sequence shown here is derived from an EMBL/GenBank/DDBJ whole genome shotgun (WGS) entry which is preliminary data.</text>
</comment>
<evidence type="ECO:0000313" key="1">
    <source>
        <dbReference type="EMBL" id="KAI6084450.1"/>
    </source>
</evidence>
<reference evidence="1 2" key="1">
    <citation type="journal article" date="2022" name="New Phytol.">
        <title>Ecological generalism drives hyperdiversity of secondary metabolite gene clusters in xylarialean endophytes.</title>
        <authorList>
            <person name="Franco M.E.E."/>
            <person name="Wisecaver J.H."/>
            <person name="Arnold A.E."/>
            <person name="Ju Y.M."/>
            <person name="Slot J.C."/>
            <person name="Ahrendt S."/>
            <person name="Moore L.P."/>
            <person name="Eastman K.E."/>
            <person name="Scott K."/>
            <person name="Konkel Z."/>
            <person name="Mondo S.J."/>
            <person name="Kuo A."/>
            <person name="Hayes R.D."/>
            <person name="Haridas S."/>
            <person name="Andreopoulos B."/>
            <person name="Riley R."/>
            <person name="LaButti K."/>
            <person name="Pangilinan J."/>
            <person name="Lipzen A."/>
            <person name="Amirebrahimi M."/>
            <person name="Yan J."/>
            <person name="Adam C."/>
            <person name="Keymanesh K."/>
            <person name="Ng V."/>
            <person name="Louie K."/>
            <person name="Northen T."/>
            <person name="Drula E."/>
            <person name="Henrissat B."/>
            <person name="Hsieh H.M."/>
            <person name="Youens-Clark K."/>
            <person name="Lutzoni F."/>
            <person name="Miadlikowska J."/>
            <person name="Eastwood D.C."/>
            <person name="Hamelin R.C."/>
            <person name="Grigoriev I.V."/>
            <person name="U'Ren J.M."/>
        </authorList>
    </citation>
    <scope>NUCLEOTIDE SEQUENCE [LARGE SCALE GENOMIC DNA]</scope>
    <source>
        <strain evidence="1 2">ER1909</strain>
    </source>
</reference>
<dbReference type="Proteomes" id="UP001497680">
    <property type="component" value="Unassembled WGS sequence"/>
</dbReference>
<accession>A0ACC0CVG0</accession>
<name>A0ACC0CVG0_9PEZI</name>
<keyword evidence="2" id="KW-1185">Reference proteome</keyword>